<feature type="transmembrane region" description="Helical" evidence="1">
    <location>
        <begin position="105"/>
        <end position="124"/>
    </location>
</feature>
<dbReference type="EMBL" id="WQLV01000001">
    <property type="protein sequence ID" value="MVO14445.1"/>
    <property type="molecule type" value="Genomic_DNA"/>
</dbReference>
<sequence>MDLVDTLVELIDLRSFSNLWFWIALAVMWSSASHWVLGVPIDMVYRAKRHGGQAEQDLEDVVRGNVNRLMYIMQVSGAWLLALVCFVLSGLLVLGFFYHVEFAQAAFLLAFPLSLVGVLTRATAGRIVRDGISGTELQQVLVRCRLYIQMIGTVSIFVTAMWGMYQNLQLGFLG</sequence>
<evidence type="ECO:0000256" key="1">
    <source>
        <dbReference type="SAM" id="Phobius"/>
    </source>
</evidence>
<organism evidence="2 3">
    <name type="scientific">Parasedimentitalea huanghaiensis</name>
    <dbReference type="NCBI Taxonomy" id="2682100"/>
    <lineage>
        <taxon>Bacteria</taxon>
        <taxon>Pseudomonadati</taxon>
        <taxon>Pseudomonadota</taxon>
        <taxon>Alphaproteobacteria</taxon>
        <taxon>Rhodobacterales</taxon>
        <taxon>Paracoccaceae</taxon>
        <taxon>Parasedimentitalea</taxon>
    </lineage>
</organism>
<dbReference type="RefSeq" id="WP_157020788.1">
    <property type="nucleotide sequence ID" value="NZ_WQLV01000001.1"/>
</dbReference>
<comment type="caution">
    <text evidence="2">The sequence shown here is derived from an EMBL/GenBank/DDBJ whole genome shotgun (WGS) entry which is preliminary data.</text>
</comment>
<feature type="transmembrane region" description="Helical" evidence="1">
    <location>
        <begin position="145"/>
        <end position="165"/>
    </location>
</feature>
<reference evidence="2 3" key="1">
    <citation type="submission" date="2019-12" db="EMBL/GenBank/DDBJ databases">
        <authorList>
            <person name="Zhang Y.-J."/>
        </authorList>
    </citation>
    <scope>NUCLEOTIDE SEQUENCE [LARGE SCALE GENOMIC DNA]</scope>
    <source>
        <strain evidence="2 3">CY05</strain>
    </source>
</reference>
<proteinExistence type="predicted"/>
<dbReference type="AlphaFoldDB" id="A0A6L6WCZ5"/>
<keyword evidence="1" id="KW-0472">Membrane</keyword>
<keyword evidence="1" id="KW-1133">Transmembrane helix</keyword>
<name>A0A6L6WCZ5_9RHOB</name>
<accession>A0A6L6WCZ5</accession>
<keyword evidence="1" id="KW-0812">Transmembrane</keyword>
<dbReference type="Proteomes" id="UP000478892">
    <property type="component" value="Unassembled WGS sequence"/>
</dbReference>
<protein>
    <submittedName>
        <fullName evidence="2">Component of SufBCD complex</fullName>
    </submittedName>
</protein>
<evidence type="ECO:0000313" key="3">
    <source>
        <dbReference type="Proteomes" id="UP000478892"/>
    </source>
</evidence>
<feature type="transmembrane region" description="Helical" evidence="1">
    <location>
        <begin position="20"/>
        <end position="39"/>
    </location>
</feature>
<feature type="transmembrane region" description="Helical" evidence="1">
    <location>
        <begin position="78"/>
        <end position="99"/>
    </location>
</feature>
<keyword evidence="3" id="KW-1185">Reference proteome</keyword>
<gene>
    <name evidence="2" type="ORF">GO984_01350</name>
</gene>
<evidence type="ECO:0000313" key="2">
    <source>
        <dbReference type="EMBL" id="MVO14445.1"/>
    </source>
</evidence>